<feature type="compositionally biased region" description="Low complexity" evidence="1">
    <location>
        <begin position="171"/>
        <end position="189"/>
    </location>
</feature>
<feature type="region of interest" description="Disordered" evidence="1">
    <location>
        <begin position="153"/>
        <end position="189"/>
    </location>
</feature>
<dbReference type="InterPro" id="IPR000772">
    <property type="entry name" value="Ricin_B_lectin"/>
</dbReference>
<dbReference type="EMBL" id="BOML01000033">
    <property type="protein sequence ID" value="GIE02757.1"/>
    <property type="molecule type" value="Genomic_DNA"/>
</dbReference>
<keyword evidence="5" id="KW-1185">Reference proteome</keyword>
<reference evidence="4 5" key="1">
    <citation type="submission" date="2021-01" db="EMBL/GenBank/DDBJ databases">
        <title>Whole genome shotgun sequence of Actinoplanes durhamensis NBRC 14914.</title>
        <authorList>
            <person name="Komaki H."/>
            <person name="Tamura T."/>
        </authorList>
    </citation>
    <scope>NUCLEOTIDE SEQUENCE [LARGE SCALE GENOMIC DNA]</scope>
    <source>
        <strain evidence="4 5">NBRC 14914</strain>
    </source>
</reference>
<keyword evidence="2" id="KW-0812">Transmembrane</keyword>
<dbReference type="Pfam" id="PF00652">
    <property type="entry name" value="Ricin_B_lectin"/>
    <property type="match status" value="1"/>
</dbReference>
<dbReference type="SMART" id="SM00458">
    <property type="entry name" value="RICIN"/>
    <property type="match status" value="1"/>
</dbReference>
<dbReference type="SUPFAM" id="SSF50370">
    <property type="entry name" value="Ricin B-like lectins"/>
    <property type="match status" value="1"/>
</dbReference>
<name>A0ABQ3YYU2_9ACTN</name>
<dbReference type="Gene3D" id="2.80.10.50">
    <property type="match status" value="1"/>
</dbReference>
<evidence type="ECO:0000259" key="3">
    <source>
        <dbReference type="SMART" id="SM00458"/>
    </source>
</evidence>
<feature type="transmembrane region" description="Helical" evidence="2">
    <location>
        <begin position="119"/>
        <end position="142"/>
    </location>
</feature>
<sequence length="339" mass="33362">MTTPPDDADRATSARQGADPATPPNSSGRSGPTVPSDDTDRHDTDRHGAGMTTPSADDVDLPDPVLVRPYVTTMPAPRDPADVPTVIQPAVVDDDTAVIDPVPGDAPPSHARRTLGRILALRMLALVGGVVLALAVAGILIFSPKDSTVQPSTALPAFTPGQPGSPPAAPAHPSASVATSSPSASASASPSASVSASVAASASAPSPSASVSVTPTPPASDRTGSVTAASGRCLALGGLFGIDGSPIMVSGCADVDAQHFTLATDGTLRVAGKCAQTTGDATVRIAGCTGQASGQWRTGAANALVNPATGQCLTDPGSLGATTKVTACSGATDQSWSLP</sequence>
<feature type="domain" description="Ricin B lectin" evidence="3">
    <location>
        <begin position="223"/>
        <end position="339"/>
    </location>
</feature>
<evidence type="ECO:0000313" key="5">
    <source>
        <dbReference type="Proteomes" id="UP000637628"/>
    </source>
</evidence>
<evidence type="ECO:0000256" key="2">
    <source>
        <dbReference type="SAM" id="Phobius"/>
    </source>
</evidence>
<evidence type="ECO:0000313" key="4">
    <source>
        <dbReference type="EMBL" id="GIE02757.1"/>
    </source>
</evidence>
<feature type="region of interest" description="Disordered" evidence="1">
    <location>
        <begin position="1"/>
        <end position="63"/>
    </location>
</feature>
<evidence type="ECO:0000256" key="1">
    <source>
        <dbReference type="SAM" id="MobiDB-lite"/>
    </source>
</evidence>
<feature type="compositionally biased region" description="Basic and acidic residues" evidence="1">
    <location>
        <begin position="38"/>
        <end position="48"/>
    </location>
</feature>
<proteinExistence type="predicted"/>
<dbReference type="Proteomes" id="UP000637628">
    <property type="component" value="Unassembled WGS sequence"/>
</dbReference>
<protein>
    <recommendedName>
        <fullName evidence="3">Ricin B lectin domain-containing protein</fullName>
    </recommendedName>
</protein>
<feature type="compositionally biased region" description="Low complexity" evidence="1">
    <location>
        <begin position="204"/>
        <end position="214"/>
    </location>
</feature>
<comment type="caution">
    <text evidence="4">The sequence shown here is derived from an EMBL/GenBank/DDBJ whole genome shotgun (WGS) entry which is preliminary data.</text>
</comment>
<dbReference type="PROSITE" id="PS50231">
    <property type="entry name" value="RICIN_B_LECTIN"/>
    <property type="match status" value="1"/>
</dbReference>
<feature type="region of interest" description="Disordered" evidence="1">
    <location>
        <begin position="204"/>
        <end position="226"/>
    </location>
</feature>
<keyword evidence="2" id="KW-0472">Membrane</keyword>
<gene>
    <name evidence="4" type="ORF">Adu01nite_41070</name>
</gene>
<dbReference type="InterPro" id="IPR035992">
    <property type="entry name" value="Ricin_B-like_lectins"/>
</dbReference>
<dbReference type="RefSeq" id="WP_203728480.1">
    <property type="nucleotide sequence ID" value="NZ_BAAATX010000013.1"/>
</dbReference>
<organism evidence="4 5">
    <name type="scientific">Paractinoplanes durhamensis</name>
    <dbReference type="NCBI Taxonomy" id="113563"/>
    <lineage>
        <taxon>Bacteria</taxon>
        <taxon>Bacillati</taxon>
        <taxon>Actinomycetota</taxon>
        <taxon>Actinomycetes</taxon>
        <taxon>Micromonosporales</taxon>
        <taxon>Micromonosporaceae</taxon>
        <taxon>Paractinoplanes</taxon>
    </lineage>
</organism>
<accession>A0ABQ3YYU2</accession>
<keyword evidence="2" id="KW-1133">Transmembrane helix</keyword>